<keyword evidence="9" id="KW-1185">Reference proteome</keyword>
<evidence type="ECO:0008006" key="10">
    <source>
        <dbReference type="Google" id="ProtNLM"/>
    </source>
</evidence>
<comment type="similarity">
    <text evidence="2">Belongs to the RAMP4 family.</text>
</comment>
<dbReference type="PANTHER" id="PTHR15601">
    <property type="entry name" value="STRESS ASSOCIATED ENDOPLASMIC RETICULUM PROTEIN SERP1/RAMP4"/>
    <property type="match status" value="1"/>
</dbReference>
<protein>
    <recommendedName>
        <fullName evidence="10">Stress-associated endoplasmic reticulum protein</fullName>
    </recommendedName>
</protein>
<dbReference type="PANTHER" id="PTHR15601:SF0">
    <property type="entry name" value="GEO09675P1"/>
    <property type="match status" value="1"/>
</dbReference>
<name>D8M7T8_BLAHO</name>
<evidence type="ECO:0000313" key="9">
    <source>
        <dbReference type="Proteomes" id="UP000008312"/>
    </source>
</evidence>
<evidence type="ECO:0000256" key="4">
    <source>
        <dbReference type="ARBA" id="ARBA00022824"/>
    </source>
</evidence>
<evidence type="ECO:0000256" key="6">
    <source>
        <dbReference type="ARBA" id="ARBA00023136"/>
    </source>
</evidence>
<feature type="transmembrane region" description="Helical" evidence="7">
    <location>
        <begin position="54"/>
        <end position="76"/>
    </location>
</feature>
<evidence type="ECO:0000256" key="5">
    <source>
        <dbReference type="ARBA" id="ARBA00022989"/>
    </source>
</evidence>
<dbReference type="OrthoDB" id="16679at2759"/>
<reference evidence="8" key="1">
    <citation type="submission" date="2010-02" db="EMBL/GenBank/DDBJ databases">
        <title>Sequencing and annotation of the Blastocystis hominis genome.</title>
        <authorList>
            <person name="Wincker P."/>
        </authorList>
    </citation>
    <scope>NUCLEOTIDE SEQUENCE</scope>
    <source>
        <strain evidence="8">Singapore isolate B</strain>
    </source>
</reference>
<dbReference type="GO" id="GO:0005789">
    <property type="term" value="C:endoplasmic reticulum membrane"/>
    <property type="evidence" value="ECO:0007669"/>
    <property type="project" value="UniProtKB-SubCell"/>
</dbReference>
<dbReference type="InParanoid" id="D8M7T8"/>
<dbReference type="FunCoup" id="D8M7T8">
    <property type="interactions" value="8"/>
</dbReference>
<keyword evidence="5 7" id="KW-1133">Transmembrane helix</keyword>
<comment type="subcellular location">
    <subcellularLocation>
        <location evidence="1">Endoplasmic reticulum membrane</location>
        <topology evidence="1">Single-pass membrane protein</topology>
    </subcellularLocation>
</comment>
<dbReference type="RefSeq" id="XP_012898175.1">
    <property type="nucleotide sequence ID" value="XM_013042721.1"/>
</dbReference>
<dbReference type="GO" id="GO:0030968">
    <property type="term" value="P:endoplasmic reticulum unfolded protein response"/>
    <property type="evidence" value="ECO:0007669"/>
    <property type="project" value="TreeGrafter"/>
</dbReference>
<dbReference type="Pfam" id="PF06624">
    <property type="entry name" value="RAMP4"/>
    <property type="match status" value="1"/>
</dbReference>
<dbReference type="AlphaFoldDB" id="D8M7T8"/>
<evidence type="ECO:0000256" key="2">
    <source>
        <dbReference type="ARBA" id="ARBA00005500"/>
    </source>
</evidence>
<dbReference type="EMBL" id="FN668672">
    <property type="protein sequence ID" value="CBK24127.2"/>
    <property type="molecule type" value="Genomic_DNA"/>
</dbReference>
<proteinExistence type="inferred from homology"/>
<organism evidence="8">
    <name type="scientific">Blastocystis hominis</name>
    <dbReference type="NCBI Taxonomy" id="12968"/>
    <lineage>
        <taxon>Eukaryota</taxon>
        <taxon>Sar</taxon>
        <taxon>Stramenopiles</taxon>
        <taxon>Bigyra</taxon>
        <taxon>Opalozoa</taxon>
        <taxon>Opalinata</taxon>
        <taxon>Blastocystidae</taxon>
        <taxon>Blastocystis</taxon>
    </lineage>
</organism>
<accession>D8M7T8</accession>
<gene>
    <name evidence="8" type="ORF">GSBLH_T00003895001</name>
</gene>
<keyword evidence="3 7" id="KW-0812">Transmembrane</keyword>
<evidence type="ECO:0000256" key="7">
    <source>
        <dbReference type="SAM" id="Phobius"/>
    </source>
</evidence>
<sequence length="78" mass="9157">MISILCTWNCHLLLYNRMPESRTITKRSSKFTKKAIEHDVVEKKEDTKYPVGPWAMAFFAFVIVGSTLFQFISMWYSS</sequence>
<evidence type="ECO:0000313" key="8">
    <source>
        <dbReference type="EMBL" id="CBK24127.2"/>
    </source>
</evidence>
<dbReference type="Proteomes" id="UP000008312">
    <property type="component" value="Unassembled WGS sequence"/>
</dbReference>
<keyword evidence="4" id="KW-0256">Endoplasmic reticulum</keyword>
<evidence type="ECO:0000256" key="1">
    <source>
        <dbReference type="ARBA" id="ARBA00004389"/>
    </source>
</evidence>
<dbReference type="InterPro" id="IPR010580">
    <property type="entry name" value="ER_stress-assoc"/>
</dbReference>
<evidence type="ECO:0000256" key="3">
    <source>
        <dbReference type="ARBA" id="ARBA00022692"/>
    </source>
</evidence>
<keyword evidence="6 7" id="KW-0472">Membrane</keyword>
<dbReference type="GeneID" id="24920955"/>